<dbReference type="Proteomes" id="UP000027946">
    <property type="component" value="Unassembled WGS sequence"/>
</dbReference>
<dbReference type="eggNOG" id="ENOG502ZP6T">
    <property type="taxonomic scope" value="Bacteria"/>
</dbReference>
<reference evidence="1 2" key="1">
    <citation type="submission" date="2014-03" db="EMBL/GenBank/DDBJ databases">
        <title>Genome sequence of Clostridium litorale W6, DSM 5388.</title>
        <authorList>
            <person name="Poehlein A."/>
            <person name="Jagirdar A."/>
            <person name="Khonsari B."/>
            <person name="Chibani C.M."/>
            <person name="Gutierrez Gutierrez D.A."/>
            <person name="Davydova E."/>
            <person name="Alghaithi H.S."/>
            <person name="Nair K.P."/>
            <person name="Dhamotharan K."/>
            <person name="Chandran L."/>
            <person name="G W."/>
            <person name="Daniel R."/>
        </authorList>
    </citation>
    <scope>NUCLEOTIDE SEQUENCE [LARGE SCALE GENOMIC DNA]</scope>
    <source>
        <strain evidence="1 2">W6</strain>
    </source>
</reference>
<protein>
    <submittedName>
        <fullName evidence="1">Uncharacterized protein</fullName>
    </submittedName>
</protein>
<proteinExistence type="predicted"/>
<name>A0A069RK08_PEPLI</name>
<evidence type="ECO:0000313" key="2">
    <source>
        <dbReference type="Proteomes" id="UP000027946"/>
    </source>
</evidence>
<organism evidence="1 2">
    <name type="scientific">Peptoclostridium litorale DSM 5388</name>
    <dbReference type="NCBI Taxonomy" id="1121324"/>
    <lineage>
        <taxon>Bacteria</taxon>
        <taxon>Bacillati</taxon>
        <taxon>Bacillota</taxon>
        <taxon>Clostridia</taxon>
        <taxon>Peptostreptococcales</taxon>
        <taxon>Peptoclostridiaceae</taxon>
        <taxon>Peptoclostridium</taxon>
    </lineage>
</organism>
<evidence type="ECO:0000313" key="1">
    <source>
        <dbReference type="EMBL" id="KDR96475.1"/>
    </source>
</evidence>
<keyword evidence="2" id="KW-1185">Reference proteome</keyword>
<dbReference type="EMBL" id="JJMM01000002">
    <property type="protein sequence ID" value="KDR96475.1"/>
    <property type="molecule type" value="Genomic_DNA"/>
</dbReference>
<dbReference type="OrthoDB" id="1954576at2"/>
<dbReference type="RefSeq" id="WP_038260898.1">
    <property type="nucleotide sequence ID" value="NZ_FSRH01000001.1"/>
</dbReference>
<comment type="caution">
    <text evidence="1">The sequence shown here is derived from an EMBL/GenBank/DDBJ whole genome shotgun (WGS) entry which is preliminary data.</text>
</comment>
<dbReference type="AlphaFoldDB" id="A0A069RK08"/>
<sequence length="203" mass="23554">MNVKEAIKRAAAIFMIFIEITSINISEKTDFEKDHARAALEEAYRPLEEFVRELSFSEYEALLKLPDGIKCEEDFVEMFEGHMDDSNARGFYEDLFVEKNGKIYVDAKEYIPSIYTEGSRVKKAYIREKQTIMNRLLKRDSKKTEELVVKVELQTSGPTNNRTEYFVKDDSGKWILDHANGLSLCGLVNVSDNPWSESWKQEK</sequence>
<accession>A0A069RK08</accession>
<dbReference type="STRING" id="1121324.CLIT_2c00810"/>
<gene>
    <name evidence="1" type="ORF">CLIT_2c00810</name>
</gene>